<dbReference type="EMBL" id="JBFWIC010000047">
    <property type="protein sequence ID" value="MEZ0476718.1"/>
    <property type="molecule type" value="Genomic_DNA"/>
</dbReference>
<proteinExistence type="predicted"/>
<keyword evidence="2" id="KW-1185">Reference proteome</keyword>
<evidence type="ECO:0000313" key="1">
    <source>
        <dbReference type="EMBL" id="MEZ0476718.1"/>
    </source>
</evidence>
<sequence>MPLQALLAEVHPSWYVRSGEAPLEPRLVDAARRSVLGRRLLARALLASGSGDALLAPRPGKGLPTAITRWPPARMARLVRDLGVLAHAPVIRAEVRREPVRRLRRLLGNSYLLALDPTVWDAAVGREVQARLSANWERLLRETDDARLLALFDGQGRNELRGWAAQRDPALGEWVALLHEYETAGPAHLPEKPVLLLCTHHESRPEKA</sequence>
<name>A0ABV4HX77_9GAMM</name>
<accession>A0ABV4HX77</accession>
<dbReference type="RefSeq" id="WP_370565795.1">
    <property type="nucleotide sequence ID" value="NZ_JBFWIB010000027.1"/>
</dbReference>
<protein>
    <submittedName>
        <fullName evidence="1">Uncharacterized protein</fullName>
    </submittedName>
</protein>
<comment type="caution">
    <text evidence="1">The sequence shown here is derived from an EMBL/GenBank/DDBJ whole genome shotgun (WGS) entry which is preliminary data.</text>
</comment>
<dbReference type="Proteomes" id="UP001566331">
    <property type="component" value="Unassembled WGS sequence"/>
</dbReference>
<evidence type="ECO:0000313" key="2">
    <source>
        <dbReference type="Proteomes" id="UP001566331"/>
    </source>
</evidence>
<organism evidence="1 2">
    <name type="scientific">Luteimonas salinilitoris</name>
    <dbReference type="NCBI Taxonomy" id="3237697"/>
    <lineage>
        <taxon>Bacteria</taxon>
        <taxon>Pseudomonadati</taxon>
        <taxon>Pseudomonadota</taxon>
        <taxon>Gammaproteobacteria</taxon>
        <taxon>Lysobacterales</taxon>
        <taxon>Lysobacteraceae</taxon>
        <taxon>Luteimonas</taxon>
    </lineage>
</organism>
<reference evidence="1 2" key="1">
    <citation type="submission" date="2024-07" db="EMBL/GenBank/DDBJ databases">
        <title>Luteimonas salilacus sp. nov., isolated from the shore soil of Salt Lake in Tibet of China.</title>
        <authorList>
            <person name="Zhang X."/>
            <person name="Li A."/>
        </authorList>
    </citation>
    <scope>NUCLEOTIDE SEQUENCE [LARGE SCALE GENOMIC DNA]</scope>
    <source>
        <strain evidence="1 2">B3-2-R+30</strain>
    </source>
</reference>
<gene>
    <name evidence="1" type="ORF">AB6713_19210</name>
</gene>